<dbReference type="SUPFAM" id="SSF52799">
    <property type="entry name" value="(Phosphotyrosine protein) phosphatases II"/>
    <property type="match status" value="1"/>
</dbReference>
<dbReference type="PROSITE" id="PS50054">
    <property type="entry name" value="TYR_PHOSPHATASE_DUAL"/>
    <property type="match status" value="1"/>
</dbReference>
<dbReference type="Gene3D" id="3.90.190.10">
    <property type="entry name" value="Protein tyrosine phosphatase superfamily"/>
    <property type="match status" value="1"/>
</dbReference>
<dbReference type="InterPro" id="IPR047949">
    <property type="entry name" value="PPS1_DSP"/>
</dbReference>
<dbReference type="Proteomes" id="UP000187013">
    <property type="component" value="Unassembled WGS sequence"/>
</dbReference>
<feature type="domain" description="Tyrosine specific protein phosphatases" evidence="5">
    <location>
        <begin position="722"/>
        <end position="787"/>
    </location>
</feature>
<organism evidence="6 7">
    <name type="scientific">Zygosaccharomyces rouxii</name>
    <dbReference type="NCBI Taxonomy" id="4956"/>
    <lineage>
        <taxon>Eukaryota</taxon>
        <taxon>Fungi</taxon>
        <taxon>Dikarya</taxon>
        <taxon>Ascomycota</taxon>
        <taxon>Saccharomycotina</taxon>
        <taxon>Saccharomycetes</taxon>
        <taxon>Saccharomycetales</taxon>
        <taxon>Saccharomycetaceae</taxon>
        <taxon>Zygosaccharomyces</taxon>
    </lineage>
</organism>
<dbReference type="InterPro" id="IPR053239">
    <property type="entry name" value="Dual_spec_PTase"/>
</dbReference>
<evidence type="ECO:0000259" key="5">
    <source>
        <dbReference type="PROSITE" id="PS50056"/>
    </source>
</evidence>
<dbReference type="GO" id="GO:0033260">
    <property type="term" value="P:nuclear DNA replication"/>
    <property type="evidence" value="ECO:0007669"/>
    <property type="project" value="InterPro"/>
</dbReference>
<dbReference type="Pfam" id="PF00782">
    <property type="entry name" value="DSPc"/>
    <property type="match status" value="1"/>
</dbReference>
<dbReference type="PROSITE" id="PS50056">
    <property type="entry name" value="TYR_PHOSPHATASE_2"/>
    <property type="match status" value="1"/>
</dbReference>
<dbReference type="GO" id="GO:0005634">
    <property type="term" value="C:nucleus"/>
    <property type="evidence" value="ECO:0007669"/>
    <property type="project" value="GOC"/>
</dbReference>
<evidence type="ECO:0000256" key="2">
    <source>
        <dbReference type="ARBA" id="ARBA00022912"/>
    </source>
</evidence>
<dbReference type="OrthoDB" id="273181at2759"/>
<evidence type="ECO:0000313" key="7">
    <source>
        <dbReference type="Proteomes" id="UP000187013"/>
    </source>
</evidence>
<dbReference type="InterPro" id="IPR029021">
    <property type="entry name" value="Prot-tyrosine_phosphatase-like"/>
</dbReference>
<dbReference type="GO" id="GO:0008138">
    <property type="term" value="F:protein tyrosine/serine/threonine phosphatase activity"/>
    <property type="evidence" value="ECO:0007669"/>
    <property type="project" value="InterPro"/>
</dbReference>
<keyword evidence="1" id="KW-0378">Hydrolase</keyword>
<protein>
    <submittedName>
        <fullName evidence="6">Uncharacterized protein</fullName>
    </submittedName>
</protein>
<accession>A0A1Q3ALA8</accession>
<keyword evidence="2" id="KW-0904">Protein phosphatase</keyword>
<dbReference type="PROSITE" id="PS00383">
    <property type="entry name" value="TYR_PHOSPHATASE_1"/>
    <property type="match status" value="1"/>
</dbReference>
<dbReference type="AlphaFoldDB" id="A0A1Q3ALA8"/>
<sequence>MMQVTPMERRCSFKRQNSAIDDMKEEVKPIKRQDSDNSFGRPTVTAYELWILLKKHMASPLPECDAIFPWLHGYSTTAPPDYPNSISIVRSQPMPDKWIQNSGVLKCSLDPHEFLLSWATLGDARLGDDKSVIRDIIIRELSRCHITLKLQELEDTISLCFEYGVLPFLNTDGRARDTCSVTRKVGNSHQQAVAGFTWRQPGSFRRFDIQPAKSLEMSSQIVVYCFHAKEAHSNTKGHCSHCYKLATVLHLALKFVQVNYSRGAGRKPTISILQYKSLEDIPPDLIGTPPMTMDSLNKSSPVQLVSPFDLVSFNNWDRDLLYREKLEVSKMSSATPVESSLSCWCGNSTDYQVYKLLLSDARSSDSFVRDRLAYYSTRNSIVRIPKLKCDANNPKAADSKLFNIPCTPKPWALMIRCLEKVSPPSLEKVMGSLGTLLRSPNPSPIELNFPSSGTITLGSLNINSIEIILNLCYILYQLGSLTDYGSLIYCSDGYTETTFLLVAYLIFLWDSSLEETLLQLHLKYERPFFLFPVDLQVLGHLQSLLRQFSPKRPENYHFYRNRRKTILEPLEVTPEMFSKIFLFCVPPDLDFSTLKGPLPSRILSHLYLGSLEHAQSPRLLRKMGINYIVSVGEDLSWAGPMNSRHRASSSPTPNKLKTMEKGSPIRPPRVRGLTITGEYNGSTDTLDGSPRSIDIFEQEGFKILRIKNLGDNGKDSLTNQLEHILAFIDECYRANGKVLVHCMVGVSRSATVCIAECMKRLECSVLRAYLFVRVRRLNIIIQPNLMFMYELLKWQESQGQERAIDWPIICRSISELNNNYI</sequence>
<evidence type="ECO:0000256" key="3">
    <source>
        <dbReference type="SAM" id="MobiDB-lite"/>
    </source>
</evidence>
<feature type="domain" description="Tyrosine-protein phosphatase" evidence="4">
    <location>
        <begin position="598"/>
        <end position="800"/>
    </location>
</feature>
<evidence type="ECO:0000259" key="4">
    <source>
        <dbReference type="PROSITE" id="PS50054"/>
    </source>
</evidence>
<proteinExistence type="predicted"/>
<evidence type="ECO:0000256" key="1">
    <source>
        <dbReference type="ARBA" id="ARBA00022801"/>
    </source>
</evidence>
<dbReference type="InterPro" id="IPR016130">
    <property type="entry name" value="Tyr_Pase_AS"/>
</dbReference>
<dbReference type="InterPro" id="IPR000387">
    <property type="entry name" value="Tyr_Pase_dom"/>
</dbReference>
<dbReference type="EMBL" id="BDGX01000054">
    <property type="protein sequence ID" value="GAV56342.1"/>
    <property type="molecule type" value="Genomic_DNA"/>
</dbReference>
<feature type="region of interest" description="Disordered" evidence="3">
    <location>
        <begin position="641"/>
        <end position="663"/>
    </location>
</feature>
<name>A0A1Q3ALA8_ZYGRO</name>
<dbReference type="CDD" id="cd14516">
    <property type="entry name" value="DSP_fungal_PPS1"/>
    <property type="match status" value="1"/>
</dbReference>
<comment type="caution">
    <text evidence="6">The sequence shown here is derived from an EMBL/GenBank/DDBJ whole genome shotgun (WGS) entry which is preliminary data.</text>
</comment>
<reference evidence="6 7" key="1">
    <citation type="submission" date="2016-08" db="EMBL/GenBank/DDBJ databases">
        <title>Draft genome sequence of allopolyploid Zygosaccharomyces rouxii.</title>
        <authorList>
            <person name="Watanabe J."/>
            <person name="Uehara K."/>
            <person name="Mogi Y."/>
            <person name="Tsukioka Y."/>
        </authorList>
    </citation>
    <scope>NUCLEOTIDE SEQUENCE [LARGE SCALE GENOMIC DNA]</scope>
    <source>
        <strain evidence="6 7">NBRC 110957</strain>
    </source>
</reference>
<dbReference type="PANTHER" id="PTHR47550:SF1">
    <property type="entry name" value="DUAL SPECIFICITY PROTEIN PHOSPHATASE PPS1"/>
    <property type="match status" value="1"/>
</dbReference>
<dbReference type="InterPro" id="IPR000340">
    <property type="entry name" value="Dual-sp_phosphatase_cat-dom"/>
</dbReference>
<evidence type="ECO:0000313" key="6">
    <source>
        <dbReference type="EMBL" id="GAV56342.1"/>
    </source>
</evidence>
<gene>
    <name evidence="6" type="ORF">ZYGR_0BB01190</name>
</gene>
<dbReference type="PANTHER" id="PTHR47550">
    <property type="entry name" value="DUAL SPECIFICITY PROTEIN PHOSPHATASE PPS1"/>
    <property type="match status" value="1"/>
</dbReference>
<dbReference type="InterPro" id="IPR020422">
    <property type="entry name" value="TYR_PHOSPHATASE_DUAL_dom"/>
</dbReference>
<dbReference type="SMART" id="SM00195">
    <property type="entry name" value="DSPc"/>
    <property type="match status" value="1"/>
</dbReference>